<feature type="compositionally biased region" description="Polar residues" evidence="4">
    <location>
        <begin position="325"/>
        <end position="351"/>
    </location>
</feature>
<dbReference type="InterPro" id="IPR036770">
    <property type="entry name" value="Ankyrin_rpt-contain_sf"/>
</dbReference>
<dbReference type="EMBL" id="JAQQWK010000001">
    <property type="protein sequence ID" value="KAK8054802.1"/>
    <property type="molecule type" value="Genomic_DNA"/>
</dbReference>
<evidence type="ECO:0000256" key="1">
    <source>
        <dbReference type="ARBA" id="ARBA00011073"/>
    </source>
</evidence>
<feature type="compositionally biased region" description="Basic and acidic residues" evidence="4">
    <location>
        <begin position="309"/>
        <end position="319"/>
    </location>
</feature>
<dbReference type="SUPFAM" id="SSF48403">
    <property type="entry name" value="Ankyrin repeat"/>
    <property type="match status" value="1"/>
</dbReference>
<name>A0ABR1U7W1_9PEZI</name>
<keyword evidence="3" id="KW-0720">Serine protease</keyword>
<evidence type="ECO:0000256" key="3">
    <source>
        <dbReference type="ARBA" id="ARBA00022825"/>
    </source>
</evidence>
<feature type="region of interest" description="Disordered" evidence="4">
    <location>
        <begin position="1"/>
        <end position="77"/>
    </location>
</feature>
<comment type="similarity">
    <text evidence="1">Belongs to the peptidase S8 family.</text>
</comment>
<feature type="compositionally biased region" description="Acidic residues" evidence="4">
    <location>
        <begin position="49"/>
        <end position="67"/>
    </location>
</feature>
<keyword evidence="3" id="KW-0378">Hydrolase</keyword>
<comment type="caution">
    <text evidence="6">The sequence shown here is derived from an EMBL/GenBank/DDBJ whole genome shotgun (WGS) entry which is preliminary data.</text>
</comment>
<evidence type="ECO:0000313" key="6">
    <source>
        <dbReference type="EMBL" id="KAK8054802.1"/>
    </source>
</evidence>
<keyword evidence="2" id="KW-0645">Protease</keyword>
<dbReference type="PANTHER" id="PTHR43806:SF58">
    <property type="entry name" value="ALKALINE PROTEASE 1-RELATED"/>
    <property type="match status" value="1"/>
</dbReference>
<feature type="region of interest" description="Disordered" evidence="4">
    <location>
        <begin position="800"/>
        <end position="824"/>
    </location>
</feature>
<feature type="compositionally biased region" description="Basic and acidic residues" evidence="4">
    <location>
        <begin position="68"/>
        <end position="77"/>
    </location>
</feature>
<reference evidence="6 7" key="1">
    <citation type="submission" date="2023-01" db="EMBL/GenBank/DDBJ databases">
        <title>Analysis of 21 Apiospora genomes using comparative genomics revels a genus with tremendous synthesis potential of carbohydrate active enzymes and secondary metabolites.</title>
        <authorList>
            <person name="Sorensen T."/>
        </authorList>
    </citation>
    <scope>NUCLEOTIDE SEQUENCE [LARGE SCALE GENOMIC DNA]</scope>
    <source>
        <strain evidence="6 7">CBS 33761</strain>
    </source>
</reference>
<dbReference type="PANTHER" id="PTHR43806">
    <property type="entry name" value="PEPTIDASE S8"/>
    <property type="match status" value="1"/>
</dbReference>
<feature type="compositionally biased region" description="Polar residues" evidence="4">
    <location>
        <begin position="856"/>
        <end position="869"/>
    </location>
</feature>
<proteinExistence type="inferred from homology"/>
<dbReference type="Gene3D" id="1.25.40.20">
    <property type="entry name" value="Ankyrin repeat-containing domain"/>
    <property type="match status" value="1"/>
</dbReference>
<dbReference type="InterPro" id="IPR036852">
    <property type="entry name" value="Peptidase_S8/S53_dom_sf"/>
</dbReference>
<dbReference type="Pfam" id="PF00082">
    <property type="entry name" value="Peptidase_S8"/>
    <property type="match status" value="1"/>
</dbReference>
<gene>
    <name evidence="6" type="ORF">PG993_000029</name>
</gene>
<organism evidence="6 7">
    <name type="scientific">Apiospora rasikravindrae</name>
    <dbReference type="NCBI Taxonomy" id="990691"/>
    <lineage>
        <taxon>Eukaryota</taxon>
        <taxon>Fungi</taxon>
        <taxon>Dikarya</taxon>
        <taxon>Ascomycota</taxon>
        <taxon>Pezizomycotina</taxon>
        <taxon>Sordariomycetes</taxon>
        <taxon>Xylariomycetidae</taxon>
        <taxon>Amphisphaeriales</taxon>
        <taxon>Apiosporaceae</taxon>
        <taxon>Apiospora</taxon>
    </lineage>
</organism>
<feature type="region of interest" description="Disordered" evidence="4">
    <location>
        <begin position="850"/>
        <end position="871"/>
    </location>
</feature>
<dbReference type="SUPFAM" id="SSF52743">
    <property type="entry name" value="Subtilisin-like"/>
    <property type="match status" value="1"/>
</dbReference>
<evidence type="ECO:0000313" key="7">
    <source>
        <dbReference type="Proteomes" id="UP001444661"/>
    </source>
</evidence>
<dbReference type="Gene3D" id="3.40.50.200">
    <property type="entry name" value="Peptidase S8/S53 domain"/>
    <property type="match status" value="1"/>
</dbReference>
<keyword evidence="7" id="KW-1185">Reference proteome</keyword>
<evidence type="ECO:0000256" key="2">
    <source>
        <dbReference type="ARBA" id="ARBA00022670"/>
    </source>
</evidence>
<feature type="region of interest" description="Disordered" evidence="4">
    <location>
        <begin position="309"/>
        <end position="415"/>
    </location>
</feature>
<evidence type="ECO:0000259" key="5">
    <source>
        <dbReference type="Pfam" id="PF00082"/>
    </source>
</evidence>
<dbReference type="InterPro" id="IPR050131">
    <property type="entry name" value="Peptidase_S8_subtilisin-like"/>
</dbReference>
<feature type="compositionally biased region" description="Polar residues" evidence="4">
    <location>
        <begin position="808"/>
        <end position="821"/>
    </location>
</feature>
<evidence type="ECO:0000256" key="4">
    <source>
        <dbReference type="SAM" id="MobiDB-lite"/>
    </source>
</evidence>
<accession>A0ABR1U7W1</accession>
<dbReference type="Proteomes" id="UP001444661">
    <property type="component" value="Unassembled WGS sequence"/>
</dbReference>
<dbReference type="InterPro" id="IPR000209">
    <property type="entry name" value="Peptidase_S8/S53_dom"/>
</dbReference>
<feature type="domain" description="Peptidase S8/S53" evidence="5">
    <location>
        <begin position="879"/>
        <end position="1125"/>
    </location>
</feature>
<protein>
    <recommendedName>
        <fullName evidence="5">Peptidase S8/S53 domain-containing protein</fullName>
    </recommendedName>
</protein>
<sequence>MEKNVTPAPRPSEDFGFAQSPIEGHFHDHDEDAELGGFGGVFTDGEYGYGDEYEAFDEDEEDEEEKETDGHDEKAEEQKLDERLNSAVQHILQDSNAKYALENTEGCQRFVDDYQDVLGETAGSKGNILHRLIYNLTSMRSGQHKPLETAVAMIVQRYPKLLEMYESPDHKDTPLYAAILKSQPGMVLALMRGFKSSNSSPDLLRDVLGIRMKGESTCLHIAFEKSLDERAIQAMLEFADDAVLAAQNSNGLTPLHLAVNFEDCSDARRETIFQMLRMANRALSIRSRSKLSVYQYHIKTRTIKHAEARDELTRLRPEPKGLLPRNTSSEVSQENHQVQNSGAVSSPQRASFATDVREHSRGRNSRSQGRKGPPVMLEAETETYRPLIPESGMDAPPGRTSEHGFASGKNTNEMNEGRIRFDPRQRDGIRHGGFWHGIEYSQGAHQRNHFRARTVHSSSSNAPIDVRKFREMDAHDTADESALEQKDNFLKEKGVRQQIQSIHGPAQVFPGPGAGGGGMTAIESEKACQKLQRRLKQRRTASEKVKRGIKLECMRKLSPKATSNILYGNNPRDYQISLDFSTPVNGRFRAFESSFDSFEFDDILQYVYLPTVRWTKNESGRDTKDYGDEERGRGRNDVVRIFQWLREKKKVSRVVKVIVEDHEKPAHSDSAIVEALSDLHVEVLHWLKTDLDPATILRVGDDIREVRLRWSGNNTALRAWGDPYGLRRLKQLEKVYLDLVQEENLEDYKTTNANVATFQKRMNQAADLEVDENKLDTDTQRPLKPSPGKRIISIELLRPTFSGRSPDRNNTSFPGTSIPNTENHRWLDTMQAFGKKMVKVWETAKALAEKRRKEASQTSNRSTPGQYINQRPAETIDPVVVALIDDGADILQLISNVGDVQWTGKSLSYGQIGYNDSPTDQRNHSFAESTNGHGTVMAHMIYQVCPMVKLYVIRMEHKRSENGMEAAVDPESAAAAVMAAVKQNVNIISMSWTVSKNSSPNLQRAIEEAQAAKILMFASSSDGGHFSDDAWPVGINRDWFFRIGAATAEGTPFKWAGSTKDLDYILPGVDVAKENPKTKPAKGAKYGETLAEMSLETGSSVATALAAGTAAMLLTCVKMAVWKGKAKASVIVQLQKRERMGAMLDRVGKTPNKFLTVWDTFDTKTWERFADSPDADKMDMVIERILSLIPQAAFDDK</sequence>